<keyword evidence="6" id="KW-0539">Nucleus</keyword>
<feature type="compositionally biased region" description="Polar residues" evidence="7">
    <location>
        <begin position="272"/>
        <end position="284"/>
    </location>
</feature>
<evidence type="ECO:0000256" key="6">
    <source>
        <dbReference type="ARBA" id="ARBA00023242"/>
    </source>
</evidence>
<dbReference type="Proteomes" id="UP000710432">
    <property type="component" value="Unassembled WGS sequence"/>
</dbReference>
<feature type="region of interest" description="Disordered" evidence="7">
    <location>
        <begin position="258"/>
        <end position="284"/>
    </location>
</feature>
<organism evidence="9 10">
    <name type="scientific">Microtus ochrogaster</name>
    <name type="common">Prairie vole</name>
    <dbReference type="NCBI Taxonomy" id="79684"/>
    <lineage>
        <taxon>Eukaryota</taxon>
        <taxon>Metazoa</taxon>
        <taxon>Chordata</taxon>
        <taxon>Craniata</taxon>
        <taxon>Vertebrata</taxon>
        <taxon>Euteleostomi</taxon>
        <taxon>Mammalia</taxon>
        <taxon>Eutheria</taxon>
        <taxon>Euarchontoglires</taxon>
        <taxon>Glires</taxon>
        <taxon>Rodentia</taxon>
        <taxon>Myomorpha</taxon>
        <taxon>Muroidea</taxon>
        <taxon>Cricetidae</taxon>
        <taxon>Arvicolinae</taxon>
        <taxon>Microtus</taxon>
    </lineage>
</organism>
<evidence type="ECO:0000259" key="8">
    <source>
        <dbReference type="PROSITE" id="PS51818"/>
    </source>
</evidence>
<evidence type="ECO:0000256" key="2">
    <source>
        <dbReference type="ARBA" id="ARBA00023015"/>
    </source>
</evidence>
<protein>
    <submittedName>
        <fullName evidence="9">Prospero homeobox protein 2</fullName>
    </submittedName>
</protein>
<evidence type="ECO:0000256" key="3">
    <source>
        <dbReference type="ARBA" id="ARBA00023125"/>
    </source>
</evidence>
<dbReference type="PANTHER" id="PTHR12198">
    <property type="entry name" value="HOMEOBOX PROTEIN PROSPERO/PROX-1/CEH-26"/>
    <property type="match status" value="1"/>
</dbReference>
<evidence type="ECO:0000256" key="7">
    <source>
        <dbReference type="SAM" id="MobiDB-lite"/>
    </source>
</evidence>
<feature type="compositionally biased region" description="Basic and acidic residues" evidence="7">
    <location>
        <begin position="88"/>
        <end position="100"/>
    </location>
</feature>
<dbReference type="SUPFAM" id="SSF46689">
    <property type="entry name" value="Homeodomain-like"/>
    <property type="match status" value="2"/>
</dbReference>
<evidence type="ECO:0000313" key="10">
    <source>
        <dbReference type="Proteomes" id="UP000710432"/>
    </source>
</evidence>
<dbReference type="PANTHER" id="PTHR12198:SF5">
    <property type="entry name" value="PROSPERO HOMEOBOX PROTEIN 2"/>
    <property type="match status" value="1"/>
</dbReference>
<dbReference type="PROSITE" id="PS51818">
    <property type="entry name" value="HOMEO_PROSPERO"/>
    <property type="match status" value="1"/>
</dbReference>
<keyword evidence="2" id="KW-0805">Transcription regulation</keyword>
<evidence type="ECO:0000256" key="5">
    <source>
        <dbReference type="ARBA" id="ARBA00023163"/>
    </source>
</evidence>
<dbReference type="InterPro" id="IPR009057">
    <property type="entry name" value="Homeodomain-like_sf"/>
</dbReference>
<dbReference type="GO" id="GO:0007399">
    <property type="term" value="P:nervous system development"/>
    <property type="evidence" value="ECO:0007669"/>
    <property type="project" value="UniProtKB-ARBA"/>
</dbReference>
<accession>A0A8J6GUY0</accession>
<dbReference type="GO" id="GO:0000981">
    <property type="term" value="F:DNA-binding transcription factor activity, RNA polymerase II-specific"/>
    <property type="evidence" value="ECO:0007669"/>
    <property type="project" value="TreeGrafter"/>
</dbReference>
<feature type="region of interest" description="Disordered" evidence="7">
    <location>
        <begin position="25"/>
        <end position="46"/>
    </location>
</feature>
<dbReference type="InterPro" id="IPR037131">
    <property type="entry name" value="Homeo_prospero_dom_sf"/>
</dbReference>
<proteinExistence type="predicted"/>
<dbReference type="AlphaFoldDB" id="A0A8J6GUY0"/>
<evidence type="ECO:0000256" key="4">
    <source>
        <dbReference type="ARBA" id="ARBA00023155"/>
    </source>
</evidence>
<dbReference type="InterPro" id="IPR039350">
    <property type="entry name" value="Prospero_homeodomain"/>
</dbReference>
<dbReference type="InterPro" id="IPR023082">
    <property type="entry name" value="Homeo_prospero_dom"/>
</dbReference>
<comment type="subcellular location">
    <subcellularLocation>
        <location evidence="1">Nucleus</location>
    </subcellularLocation>
</comment>
<comment type="caution">
    <text evidence="9">The sequence shown here is derived from an EMBL/GenBank/DDBJ whole genome shotgun (WGS) entry which is preliminary data.</text>
</comment>
<evidence type="ECO:0000313" key="9">
    <source>
        <dbReference type="EMBL" id="KAH0521006.1"/>
    </source>
</evidence>
<feature type="domain" description="Prospero" evidence="8">
    <location>
        <begin position="436"/>
        <end position="662"/>
    </location>
</feature>
<dbReference type="GO" id="GO:0005634">
    <property type="term" value="C:nucleus"/>
    <property type="evidence" value="ECO:0007669"/>
    <property type="project" value="UniProtKB-SubCell"/>
</dbReference>
<reference evidence="9" key="1">
    <citation type="submission" date="2020-03" db="EMBL/GenBank/DDBJ databases">
        <title>Studies in the Genomics of Life Span.</title>
        <authorList>
            <person name="Glass D."/>
        </authorList>
    </citation>
    <scope>NUCLEOTIDE SEQUENCE</scope>
    <source>
        <strain evidence="9">LTLLF</strain>
        <tissue evidence="9">Muscle</tissue>
    </source>
</reference>
<feature type="region of interest" description="Disordered" evidence="7">
    <location>
        <begin position="79"/>
        <end position="129"/>
    </location>
</feature>
<dbReference type="Pfam" id="PF05044">
    <property type="entry name" value="HPD"/>
    <property type="match status" value="2"/>
</dbReference>
<dbReference type="GO" id="GO:0048468">
    <property type="term" value="P:cell development"/>
    <property type="evidence" value="ECO:0007669"/>
    <property type="project" value="UniProtKB-ARBA"/>
</dbReference>
<sequence>MDVPPVLLSPQSQTCSHLAETCMEGDRSPPTVELGRDSSIPSGQLTSSRLTDSDWFWNEHIQAKRARVETIVRGMCLSPSPLVSGSARARERSCYPEKSRERKRKQSLPMHQGPLKSAPVWDRASKKGGTRVKEQLHLLKQQLRHLQEHVLQVAEPRAPAQGPEGTEQRSPTGAKPKNSSLPSPRTMESKPQPSSNKDICGAVKPRMVEVQQQAEEAMLRPSGPRALVETLRKELSRAMSQAVDSVLQQVLLDPPGHLSQQEPSCLGLASEGRSQPSPSGRSAYQSPLAIATLPRRVQPQAGVPLGNSSLATPLDSPMCPASPRAVPKPYQSPLSNCPLTAVPSHIWENQILSQLLGRGPDGHWSGSPPQDSSPAQSRASPESAQQPWGLSQQQLPLSFTPVYLESRPLPPSVKMEPGGLRGMADRIPFSSIHHIQEGLSPGHLKKAKLMFFFTRYPSSSLLKAYFPDVQGSVYVPLKELLNEREEEVNRALIKKIGLEDALEQPNTTKTEHKSEVQRLDDLYQHKAQELRKKMRSVPFNRCITSQMIKWFSNFREFYYIQMEKYARQAISDGVTNPKMLAVLRDSEIFRVLNTHYNKGNDFEVPDCFLEIATLTLQEFFRAVSTGKDSDPSWKKPIYKIISKLDSDIPEILKSSNYAQELFRS</sequence>
<keyword evidence="3 9" id="KW-0238">DNA-binding</keyword>
<dbReference type="GO" id="GO:0000978">
    <property type="term" value="F:RNA polymerase II cis-regulatory region sequence-specific DNA binding"/>
    <property type="evidence" value="ECO:0007669"/>
    <property type="project" value="TreeGrafter"/>
</dbReference>
<dbReference type="EMBL" id="JAATJU010000300">
    <property type="protein sequence ID" value="KAH0521006.1"/>
    <property type="molecule type" value="Genomic_DNA"/>
</dbReference>
<keyword evidence="4 9" id="KW-0371">Homeobox</keyword>
<feature type="compositionally biased region" description="Polar residues" evidence="7">
    <location>
        <begin position="367"/>
        <end position="390"/>
    </location>
</feature>
<evidence type="ECO:0000256" key="1">
    <source>
        <dbReference type="ARBA" id="ARBA00004123"/>
    </source>
</evidence>
<feature type="region of interest" description="Disordered" evidence="7">
    <location>
        <begin position="357"/>
        <end position="390"/>
    </location>
</feature>
<gene>
    <name evidence="9" type="ORF">LTLLF_108455</name>
</gene>
<keyword evidence="5" id="KW-0804">Transcription</keyword>
<dbReference type="Gene3D" id="1.10.10.500">
    <property type="entry name" value="Homeo-prospero domain"/>
    <property type="match status" value="2"/>
</dbReference>
<name>A0A8J6GUY0_MICOH</name>
<feature type="region of interest" description="Disordered" evidence="7">
    <location>
        <begin position="156"/>
        <end position="200"/>
    </location>
</feature>